<reference evidence="2" key="1">
    <citation type="submission" date="2022-04" db="EMBL/GenBank/DDBJ databases">
        <title>Whole genome sequence of Sphaerotilus sp. FB-5.</title>
        <authorList>
            <person name="Takeda M."/>
            <person name="Narihara S."/>
            <person name="Akimoto M."/>
            <person name="Akimoto R."/>
            <person name="Nishiyashiki S."/>
            <person name="Murakami T."/>
        </authorList>
    </citation>
    <scope>NUCLEOTIDE SEQUENCE</scope>
    <source>
        <strain evidence="2">FB-5</strain>
    </source>
</reference>
<protein>
    <submittedName>
        <fullName evidence="2">Uncharacterized protein</fullName>
    </submittedName>
</protein>
<keyword evidence="3" id="KW-1185">Reference proteome</keyword>
<dbReference type="EMBL" id="AP025730">
    <property type="protein sequence ID" value="BDI07687.1"/>
    <property type="molecule type" value="Genomic_DNA"/>
</dbReference>
<dbReference type="Proteomes" id="UP001057498">
    <property type="component" value="Chromosome"/>
</dbReference>
<accession>A0ABM7YSS9</accession>
<evidence type="ECO:0000313" key="3">
    <source>
        <dbReference type="Proteomes" id="UP001057498"/>
    </source>
</evidence>
<organism evidence="2 3">
    <name type="scientific">Sphaerotilus microaerophilus</name>
    <dbReference type="NCBI Taxonomy" id="2914710"/>
    <lineage>
        <taxon>Bacteria</taxon>
        <taxon>Pseudomonadati</taxon>
        <taxon>Pseudomonadota</taxon>
        <taxon>Betaproteobacteria</taxon>
        <taxon>Burkholderiales</taxon>
        <taxon>Sphaerotilaceae</taxon>
        <taxon>Sphaerotilus</taxon>
    </lineage>
</organism>
<keyword evidence="1" id="KW-0732">Signal</keyword>
<sequence>MWFSALQGLLGATVVTALADGGPVVEVCTAQGMRWMPLTEAPRGDLADSDTDTPPGLQGLAQPCAWALAHVNVPPAPQVAQRPALLAPVERVRLRPDALTLLLPDTSGWILLSAPMRAPPTRAV</sequence>
<evidence type="ECO:0000256" key="1">
    <source>
        <dbReference type="SAM" id="SignalP"/>
    </source>
</evidence>
<feature type="signal peptide" evidence="1">
    <location>
        <begin position="1"/>
        <end position="19"/>
    </location>
</feature>
<feature type="chain" id="PRO_5047080496" evidence="1">
    <location>
        <begin position="20"/>
        <end position="124"/>
    </location>
</feature>
<name>A0ABM7YSS9_9BURK</name>
<proteinExistence type="predicted"/>
<evidence type="ECO:0000313" key="2">
    <source>
        <dbReference type="EMBL" id="BDI07687.1"/>
    </source>
</evidence>
<gene>
    <name evidence="2" type="ORF">CATMQ487_46570</name>
</gene>